<evidence type="ECO:0000313" key="2">
    <source>
        <dbReference type="Proteomes" id="UP000245429"/>
    </source>
</evidence>
<reference evidence="1 2" key="1">
    <citation type="submission" date="2018-05" db="EMBL/GenBank/DDBJ databases">
        <title>Flavobacterium sp. MEBiC07310.</title>
        <authorList>
            <person name="Baek K."/>
        </authorList>
    </citation>
    <scope>NUCLEOTIDE SEQUENCE [LARGE SCALE GENOMIC DNA]</scope>
    <source>
        <strain evidence="1 2">MEBiC07310</strain>
    </source>
</reference>
<keyword evidence="2" id="KW-1185">Reference proteome</keyword>
<accession>A0A2U8QUF3</accession>
<sequence>MKKITYIYIVLSAFAANSQVGIKTYTPEEELHIAGTDSNIRIEGLGQFYNPNNLGTGLTTKVYADANGDLVLGTLQDNVDVIFDSENYLEDVQNPTSLINQTGEGSGFSEVGIPIGGTATSFTLTQPAIVEVNYSVSWNIGKNATDRSRLDDYRARIIQTGIYFRQGNYLGPTVITDYYGNPINGIPLCITSTCSEQAGVIAINGQFYNNNYLKEGEWKNFRNTASDYVILGPGTYTPMFVAQLAVRDTSGTGAVKMYVGVGADELQIIAYYFN</sequence>
<dbReference type="EMBL" id="CP029463">
    <property type="protein sequence ID" value="AWM13719.1"/>
    <property type="molecule type" value="Genomic_DNA"/>
</dbReference>
<dbReference type="AlphaFoldDB" id="A0A2U8QUF3"/>
<protein>
    <submittedName>
        <fullName evidence="1">Uncharacterized protein</fullName>
    </submittedName>
</protein>
<dbReference type="RefSeq" id="WP_109569087.1">
    <property type="nucleotide sequence ID" value="NZ_CP029463.1"/>
</dbReference>
<dbReference type="Proteomes" id="UP000245429">
    <property type="component" value="Chromosome"/>
</dbReference>
<evidence type="ECO:0000313" key="1">
    <source>
        <dbReference type="EMBL" id="AWM13719.1"/>
    </source>
</evidence>
<name>A0A2U8QUF3_9FLAO</name>
<gene>
    <name evidence="1" type="ORF">DI487_07485</name>
</gene>
<dbReference type="OrthoDB" id="1330243at2"/>
<organism evidence="1 2">
    <name type="scientific">Flavobacterium sediminis</name>
    <dbReference type="NCBI Taxonomy" id="2201181"/>
    <lineage>
        <taxon>Bacteria</taxon>
        <taxon>Pseudomonadati</taxon>
        <taxon>Bacteroidota</taxon>
        <taxon>Flavobacteriia</taxon>
        <taxon>Flavobacteriales</taxon>
        <taxon>Flavobacteriaceae</taxon>
        <taxon>Flavobacterium</taxon>
    </lineage>
</organism>
<dbReference type="KEGG" id="fse:DI487_07485"/>
<proteinExistence type="predicted"/>